<dbReference type="InterPro" id="IPR041492">
    <property type="entry name" value="HAD_2"/>
</dbReference>
<proteinExistence type="predicted"/>
<protein>
    <submittedName>
        <fullName evidence="1">Phosphoglycolate phosphatase</fullName>
        <ecNumber evidence="1">3.1.3.18</ecNumber>
    </submittedName>
</protein>
<dbReference type="GO" id="GO:0008967">
    <property type="term" value="F:phosphoglycolate phosphatase activity"/>
    <property type="evidence" value="ECO:0007669"/>
    <property type="project" value="UniProtKB-EC"/>
</dbReference>
<dbReference type="Pfam" id="PF13419">
    <property type="entry name" value="HAD_2"/>
    <property type="match status" value="1"/>
</dbReference>
<dbReference type="InterPro" id="IPR036412">
    <property type="entry name" value="HAD-like_sf"/>
</dbReference>
<dbReference type="RefSeq" id="WP_179588283.1">
    <property type="nucleotide sequence ID" value="NZ_JACBYR010000001.1"/>
</dbReference>
<dbReference type="GO" id="GO:0006281">
    <property type="term" value="P:DNA repair"/>
    <property type="evidence" value="ECO:0007669"/>
    <property type="project" value="TreeGrafter"/>
</dbReference>
<dbReference type="SFLD" id="SFLDG01135">
    <property type="entry name" value="C1.5.6:_HAD__Beta-PGM__Phospha"/>
    <property type="match status" value="1"/>
</dbReference>
<dbReference type="SFLD" id="SFLDS00003">
    <property type="entry name" value="Haloacid_Dehalogenase"/>
    <property type="match status" value="1"/>
</dbReference>
<dbReference type="InterPro" id="IPR006439">
    <property type="entry name" value="HAD-SF_hydro_IA"/>
</dbReference>
<reference evidence="1 2" key="1">
    <citation type="submission" date="2020-07" db="EMBL/GenBank/DDBJ databases">
        <title>Genomic Encyclopedia of Type Strains, Phase IV (KMG-V): Genome sequencing to study the core and pangenomes of soil and plant-associated prokaryotes.</title>
        <authorList>
            <person name="Whitman W."/>
        </authorList>
    </citation>
    <scope>NUCLEOTIDE SEQUENCE [LARGE SCALE GENOMIC DNA]</scope>
    <source>
        <strain evidence="1 2">SAS40</strain>
    </source>
</reference>
<dbReference type="Proteomes" id="UP000542125">
    <property type="component" value="Unassembled WGS sequence"/>
</dbReference>
<sequence>MNALHPAPVSAARPTYSLVVFDWDGTLMDSTPTIVNAIQASCRDLGLPVPPDAAASWVIGLGLTEALATAIPTLQPEQIPKLLERYRFHYLTKDPELRLFPGIQEMLDALRSKGVKMAVATGKSRLGLERMLETTGLRPYFTATRCADETFSKPHPGMLLELMEEIGTIPEEVIMIGDTSHDLNMACNAGVAGLGVAYGAHPISELLPCRPEVVVHTVPELHAWLIGHVIGGPVTGTPAGAA</sequence>
<dbReference type="InterPro" id="IPR023198">
    <property type="entry name" value="PGP-like_dom2"/>
</dbReference>
<name>A0A7Y9IWY1_9BURK</name>
<organism evidence="1 2">
    <name type="scientific">Pigmentiphaga litoralis</name>
    <dbReference type="NCBI Taxonomy" id="516702"/>
    <lineage>
        <taxon>Bacteria</taxon>
        <taxon>Pseudomonadati</taxon>
        <taxon>Pseudomonadota</taxon>
        <taxon>Betaproteobacteria</taxon>
        <taxon>Burkholderiales</taxon>
        <taxon>Alcaligenaceae</taxon>
        <taxon>Pigmentiphaga</taxon>
    </lineage>
</organism>
<comment type="caution">
    <text evidence="1">The sequence shown here is derived from an EMBL/GenBank/DDBJ whole genome shotgun (WGS) entry which is preliminary data.</text>
</comment>
<keyword evidence="2" id="KW-1185">Reference proteome</keyword>
<dbReference type="AlphaFoldDB" id="A0A7Y9IWY1"/>
<dbReference type="InterPro" id="IPR050155">
    <property type="entry name" value="HAD-like_hydrolase_sf"/>
</dbReference>
<gene>
    <name evidence="1" type="ORF">FHW18_003883</name>
</gene>
<dbReference type="NCBIfam" id="TIGR01549">
    <property type="entry name" value="HAD-SF-IA-v1"/>
    <property type="match status" value="1"/>
</dbReference>
<dbReference type="Gene3D" id="1.10.150.240">
    <property type="entry name" value="Putative phosphatase, domain 2"/>
    <property type="match status" value="1"/>
</dbReference>
<dbReference type="EMBL" id="JACBYR010000001">
    <property type="protein sequence ID" value="NYE84612.1"/>
    <property type="molecule type" value="Genomic_DNA"/>
</dbReference>
<dbReference type="PANTHER" id="PTHR43434:SF24">
    <property type="entry name" value="HYDROLASE-RELATED"/>
    <property type="match status" value="1"/>
</dbReference>
<dbReference type="InterPro" id="IPR023214">
    <property type="entry name" value="HAD_sf"/>
</dbReference>
<dbReference type="Gene3D" id="3.40.50.1000">
    <property type="entry name" value="HAD superfamily/HAD-like"/>
    <property type="match status" value="1"/>
</dbReference>
<evidence type="ECO:0000313" key="1">
    <source>
        <dbReference type="EMBL" id="NYE84612.1"/>
    </source>
</evidence>
<evidence type="ECO:0000313" key="2">
    <source>
        <dbReference type="Proteomes" id="UP000542125"/>
    </source>
</evidence>
<accession>A0A7Y9IWY1</accession>
<keyword evidence="1" id="KW-0378">Hydrolase</keyword>
<dbReference type="SFLD" id="SFLDG01129">
    <property type="entry name" value="C1.5:_HAD__Beta-PGM__Phosphata"/>
    <property type="match status" value="1"/>
</dbReference>
<dbReference type="GO" id="GO:0005829">
    <property type="term" value="C:cytosol"/>
    <property type="evidence" value="ECO:0007669"/>
    <property type="project" value="TreeGrafter"/>
</dbReference>
<dbReference type="PANTHER" id="PTHR43434">
    <property type="entry name" value="PHOSPHOGLYCOLATE PHOSPHATASE"/>
    <property type="match status" value="1"/>
</dbReference>
<dbReference type="SUPFAM" id="SSF56784">
    <property type="entry name" value="HAD-like"/>
    <property type="match status" value="1"/>
</dbReference>
<dbReference type="EC" id="3.1.3.18" evidence="1"/>